<organism evidence="2 3">
    <name type="scientific">Polaribacter sejongensis</name>
    <dbReference type="NCBI Taxonomy" id="985043"/>
    <lineage>
        <taxon>Bacteria</taxon>
        <taxon>Pseudomonadati</taxon>
        <taxon>Bacteroidota</taxon>
        <taxon>Flavobacteriia</taxon>
        <taxon>Flavobacteriales</taxon>
        <taxon>Flavobacteriaceae</taxon>
    </lineage>
</organism>
<protein>
    <submittedName>
        <fullName evidence="2">Adenylate cyclase</fullName>
    </submittedName>
</protein>
<dbReference type="PANTHER" id="PTHR40114:SF1">
    <property type="entry name" value="SLR0698 PROTEIN"/>
    <property type="match status" value="1"/>
</dbReference>
<dbReference type="SMART" id="SM01118">
    <property type="entry name" value="CYTH"/>
    <property type="match status" value="1"/>
</dbReference>
<accession>A0ABM6PXB2</accession>
<dbReference type="InterPro" id="IPR033469">
    <property type="entry name" value="CYTH-like_dom_sf"/>
</dbReference>
<dbReference type="Proteomes" id="UP000232721">
    <property type="component" value="Chromosome"/>
</dbReference>
<dbReference type="SUPFAM" id="SSF55154">
    <property type="entry name" value="CYTH-like phosphatases"/>
    <property type="match status" value="1"/>
</dbReference>
<dbReference type="PIRSF" id="PIRSF016487">
    <property type="entry name" value="CYTH_UCP016487"/>
    <property type="match status" value="1"/>
</dbReference>
<dbReference type="PROSITE" id="PS51707">
    <property type="entry name" value="CYTH"/>
    <property type="match status" value="1"/>
</dbReference>
<dbReference type="EMBL" id="CP019336">
    <property type="protein sequence ID" value="AUC21373.1"/>
    <property type="molecule type" value="Genomic_DNA"/>
</dbReference>
<dbReference type="InterPro" id="IPR023577">
    <property type="entry name" value="CYTH_domain"/>
</dbReference>
<feature type="domain" description="CYTH" evidence="1">
    <location>
        <begin position="2"/>
        <end position="150"/>
    </location>
</feature>
<sequence>MSLEIERKFLVKNDDFKSESYAQKSIKQGYLNSDKNRTVRVRISDEKAFMTIKGKSNATGTTRFEWEKEIEKSEAESLLLLCEPSIIDKTRYLVKVGDHTYEVDEFYGDNQGLTVAEVELNSETETFIKPNWLDQEVTGDVKYYNSSISKHPFKDWI</sequence>
<evidence type="ECO:0000259" key="1">
    <source>
        <dbReference type="PROSITE" id="PS51707"/>
    </source>
</evidence>
<proteinExistence type="predicted"/>
<dbReference type="CDD" id="cd07891">
    <property type="entry name" value="CYTH-like_CthTTM-like_1"/>
    <property type="match status" value="1"/>
</dbReference>
<evidence type="ECO:0000313" key="3">
    <source>
        <dbReference type="Proteomes" id="UP000232721"/>
    </source>
</evidence>
<evidence type="ECO:0000313" key="2">
    <source>
        <dbReference type="EMBL" id="AUC21373.1"/>
    </source>
</evidence>
<gene>
    <name evidence="2" type="ORF">BTO15_04280</name>
</gene>
<reference evidence="2 3" key="1">
    <citation type="submission" date="2017-02" db="EMBL/GenBank/DDBJ databases">
        <title>Trade-off between light-utilization and light-protection in marine flavobacteria.</title>
        <authorList>
            <person name="Kumagai Y."/>
            <person name="Yoshizawa S."/>
            <person name="Kogure K."/>
            <person name="Iwasaki W."/>
        </authorList>
    </citation>
    <scope>NUCLEOTIDE SEQUENCE [LARGE SCALE GENOMIC DNA]</scope>
    <source>
        <strain evidence="2 3">KCTC 23670</strain>
    </source>
</reference>
<keyword evidence="3" id="KW-1185">Reference proteome</keyword>
<name>A0ABM6PXB2_9FLAO</name>
<dbReference type="Pfam" id="PF01928">
    <property type="entry name" value="CYTH"/>
    <property type="match status" value="1"/>
</dbReference>
<dbReference type="InterPro" id="IPR012042">
    <property type="entry name" value="NeuTTM/CthTTM-like"/>
</dbReference>
<dbReference type="PANTHER" id="PTHR40114">
    <property type="entry name" value="SLR0698 PROTEIN"/>
    <property type="match status" value="1"/>
</dbReference>
<dbReference type="RefSeq" id="WP_165731685.1">
    <property type="nucleotide sequence ID" value="NZ_CP019336.1"/>
</dbReference>
<dbReference type="Gene3D" id="2.40.320.10">
    <property type="entry name" value="Hypothetical Protein Pfu-838710-001"/>
    <property type="match status" value="1"/>
</dbReference>